<feature type="region of interest" description="Disordered" evidence="1">
    <location>
        <begin position="92"/>
        <end position="292"/>
    </location>
</feature>
<sequence length="579" mass="62586">MEARSLASLNVLASNPPQYPEKPGEERKDPLVLYISRVPGTRGESPLDTLCSPSTNLSDIILSPFKPQIKNVTAEDVASSLYYVHLELPGQELQTDSAPRSSEDATSVQAIPRKPVSDAARPLTPDSLHNESNLQPPSQPPAQFPARQRGSSLGARDESLPPAPPPAQNGMLPPPRLQTSMPARKPVGPRPMTEVTPPTPLTPDVDRSPVPPSGPALQERPAAIDQFKDHATAQEPRRSPSPEKHSRRGSLAGSPFTLTLIRRDPSSGSQWNVGRVSSRQLEPPEADAEQSGIQPFSVPPVAPAASSPPINIEIETSGYAKFRRAAPRRSGEMSLEAVMAAVAEDHAPRNEIGVFSRQVVMGYSKSWTSNVKEKLRRMEQVGRARINRDRSDSTVSVDSAMSSSPPNDLQGMKPRGYTFTSPWDGKCEFRTGTTGRSVQCRHTLYDGEAAIYNPLVADQGSAAPKSGSKTVSELRFNLPMSEVAGEQARNAKDQWRGNFSKLLKPNGDSDPDADTYGYGSDGAVSPFEINVGSERAGGGNRGSRAKLGKLIVYEDGLKMLDLVVAANIGVWWGAWERTF</sequence>
<feature type="compositionally biased region" description="Polar residues" evidence="1">
    <location>
        <begin position="266"/>
        <end position="280"/>
    </location>
</feature>
<feature type="compositionally biased region" description="Low complexity" evidence="1">
    <location>
        <begin position="393"/>
        <end position="404"/>
    </location>
</feature>
<feature type="region of interest" description="Disordered" evidence="1">
    <location>
        <begin position="1"/>
        <end position="28"/>
    </location>
</feature>
<dbReference type="AlphaFoldDB" id="A0A2U3DW91"/>
<feature type="compositionally biased region" description="Basic and acidic residues" evidence="1">
    <location>
        <begin position="226"/>
        <end position="244"/>
    </location>
</feature>
<evidence type="ECO:0008006" key="4">
    <source>
        <dbReference type="Google" id="ProtNLM"/>
    </source>
</evidence>
<feature type="compositionally biased region" description="Polar residues" evidence="1">
    <location>
        <begin position="7"/>
        <end position="16"/>
    </location>
</feature>
<reference evidence="2 3" key="1">
    <citation type="journal article" date="2016" name="Front. Microbiol.">
        <title>Genome and transcriptome sequences reveal the specific parasitism of the nematophagous Purpureocillium lilacinum 36-1.</title>
        <authorList>
            <person name="Xie J."/>
            <person name="Li S."/>
            <person name="Mo C."/>
            <person name="Xiao X."/>
            <person name="Peng D."/>
            <person name="Wang G."/>
            <person name="Xiao Y."/>
        </authorList>
    </citation>
    <scope>NUCLEOTIDE SEQUENCE [LARGE SCALE GENOMIC DNA]</scope>
    <source>
        <strain evidence="2 3">36-1</strain>
    </source>
</reference>
<accession>A0A2U3DW91</accession>
<comment type="caution">
    <text evidence="2">The sequence shown here is derived from an EMBL/GenBank/DDBJ whole genome shotgun (WGS) entry which is preliminary data.</text>
</comment>
<feature type="region of interest" description="Disordered" evidence="1">
    <location>
        <begin position="389"/>
        <end position="414"/>
    </location>
</feature>
<feature type="compositionally biased region" description="Pro residues" evidence="1">
    <location>
        <begin position="161"/>
        <end position="176"/>
    </location>
</feature>
<dbReference type="EMBL" id="LCWV01000024">
    <property type="protein sequence ID" value="PWI66525.1"/>
    <property type="molecule type" value="Genomic_DNA"/>
</dbReference>
<protein>
    <recommendedName>
        <fullName evidence="4">Oxidoreductase-like protein</fullName>
    </recommendedName>
</protein>
<evidence type="ECO:0000313" key="3">
    <source>
        <dbReference type="Proteomes" id="UP000245956"/>
    </source>
</evidence>
<gene>
    <name evidence="2" type="ORF">PCL_04938</name>
</gene>
<proteinExistence type="predicted"/>
<dbReference type="Proteomes" id="UP000245956">
    <property type="component" value="Unassembled WGS sequence"/>
</dbReference>
<organism evidence="2 3">
    <name type="scientific">Purpureocillium lilacinum</name>
    <name type="common">Paecilomyces lilacinus</name>
    <dbReference type="NCBI Taxonomy" id="33203"/>
    <lineage>
        <taxon>Eukaryota</taxon>
        <taxon>Fungi</taxon>
        <taxon>Dikarya</taxon>
        <taxon>Ascomycota</taxon>
        <taxon>Pezizomycotina</taxon>
        <taxon>Sordariomycetes</taxon>
        <taxon>Hypocreomycetidae</taxon>
        <taxon>Hypocreales</taxon>
        <taxon>Ophiocordycipitaceae</taxon>
        <taxon>Purpureocillium</taxon>
    </lineage>
</organism>
<feature type="compositionally biased region" description="Polar residues" evidence="1">
    <location>
        <begin position="92"/>
        <end position="109"/>
    </location>
</feature>
<evidence type="ECO:0000256" key="1">
    <source>
        <dbReference type="SAM" id="MobiDB-lite"/>
    </source>
</evidence>
<evidence type="ECO:0000313" key="2">
    <source>
        <dbReference type="EMBL" id="PWI66525.1"/>
    </source>
</evidence>
<name>A0A2U3DW91_PURLI</name>